<evidence type="ECO:0000313" key="5">
    <source>
        <dbReference type="Proteomes" id="UP001157006"/>
    </source>
</evidence>
<keyword evidence="2" id="KW-0804">Transcription</keyword>
<dbReference type="InterPro" id="IPR038538">
    <property type="entry name" value="MTERF_sf"/>
</dbReference>
<dbReference type="Proteomes" id="UP001157006">
    <property type="component" value="Chromosome 1L"/>
</dbReference>
<keyword evidence="2" id="KW-0805">Transcription regulation</keyword>
<gene>
    <name evidence="4" type="ORF">VFH_I424360</name>
</gene>
<dbReference type="SMART" id="SM00733">
    <property type="entry name" value="Mterf"/>
    <property type="match status" value="5"/>
</dbReference>
<dbReference type="GO" id="GO:0006353">
    <property type="term" value="P:DNA-templated transcription termination"/>
    <property type="evidence" value="ECO:0007669"/>
    <property type="project" value="UniProtKB-KW"/>
</dbReference>
<sequence>MMVTSCVNVLQSFFNFPMLEMKTLNPIPNFNSTLSLKCHCSTTSPNEFTVSYLVTNLGFSFETATRASKLVRFKASQNPDSVIAILTDFGFSDSQINNLVRQAPNILTCDPHKRILPKFQFLLSKGASNSDVVEIVCRSPRILYASLDNCIIPTFELVRRFLPSNQKVFQSRCFFGYHNFVSNVKLLLDHGVTDSNIRYLLLKTPSIFLIRDMRSALDMVKNMGFNDPSKVNFCIALLVKRAMPKSKWDAKVIVFKTWGWSDEMVLEAFRKRPLFMLTSAEKIDNIMRFWVNELGWNSSALVKRADIFSYSLENRIIPRACVVSYLISQGLIKNNVELSTPFGVKEEVFLEKYVQSFKEERHNLLKLYQEKMDGKKIKENGEASVSY</sequence>
<keyword evidence="3" id="KW-0809">Transit peptide</keyword>
<name>A0AAV0YVX9_VICFA</name>
<evidence type="ECO:0008006" key="6">
    <source>
        <dbReference type="Google" id="ProtNLM"/>
    </source>
</evidence>
<protein>
    <recommendedName>
        <fullName evidence="6">mTERF protein</fullName>
    </recommendedName>
</protein>
<evidence type="ECO:0000256" key="3">
    <source>
        <dbReference type="ARBA" id="ARBA00022946"/>
    </source>
</evidence>
<dbReference type="Pfam" id="PF02536">
    <property type="entry name" value="mTERF"/>
    <property type="match status" value="2"/>
</dbReference>
<dbReference type="PANTHER" id="PTHR13068">
    <property type="entry name" value="CGI-12 PROTEIN-RELATED"/>
    <property type="match status" value="1"/>
</dbReference>
<dbReference type="FunFam" id="1.25.70.10:FF:000001">
    <property type="entry name" value="Mitochondrial transcription termination factor-like"/>
    <property type="match status" value="1"/>
</dbReference>
<evidence type="ECO:0000256" key="1">
    <source>
        <dbReference type="ARBA" id="ARBA00007692"/>
    </source>
</evidence>
<evidence type="ECO:0000256" key="2">
    <source>
        <dbReference type="ARBA" id="ARBA00022472"/>
    </source>
</evidence>
<keyword evidence="5" id="KW-1185">Reference proteome</keyword>
<accession>A0AAV0YVX9</accession>
<dbReference type="GO" id="GO:0003676">
    <property type="term" value="F:nucleic acid binding"/>
    <property type="evidence" value="ECO:0007669"/>
    <property type="project" value="InterPro"/>
</dbReference>
<comment type="similarity">
    <text evidence="1">Belongs to the mTERF family.</text>
</comment>
<dbReference type="EMBL" id="OX451736">
    <property type="protein sequence ID" value="CAI8590084.1"/>
    <property type="molecule type" value="Genomic_DNA"/>
</dbReference>
<dbReference type="InterPro" id="IPR003690">
    <property type="entry name" value="MTERF"/>
</dbReference>
<keyword evidence="2" id="KW-0806">Transcription termination</keyword>
<reference evidence="4 5" key="1">
    <citation type="submission" date="2023-01" db="EMBL/GenBank/DDBJ databases">
        <authorList>
            <person name="Kreplak J."/>
        </authorList>
    </citation>
    <scope>NUCLEOTIDE SEQUENCE [LARGE SCALE GENOMIC DNA]</scope>
</reference>
<evidence type="ECO:0000313" key="4">
    <source>
        <dbReference type="EMBL" id="CAI8590084.1"/>
    </source>
</evidence>
<organism evidence="4 5">
    <name type="scientific">Vicia faba</name>
    <name type="common">Broad bean</name>
    <name type="synonym">Faba vulgaris</name>
    <dbReference type="NCBI Taxonomy" id="3906"/>
    <lineage>
        <taxon>Eukaryota</taxon>
        <taxon>Viridiplantae</taxon>
        <taxon>Streptophyta</taxon>
        <taxon>Embryophyta</taxon>
        <taxon>Tracheophyta</taxon>
        <taxon>Spermatophyta</taxon>
        <taxon>Magnoliopsida</taxon>
        <taxon>eudicotyledons</taxon>
        <taxon>Gunneridae</taxon>
        <taxon>Pentapetalae</taxon>
        <taxon>rosids</taxon>
        <taxon>fabids</taxon>
        <taxon>Fabales</taxon>
        <taxon>Fabaceae</taxon>
        <taxon>Papilionoideae</taxon>
        <taxon>50 kb inversion clade</taxon>
        <taxon>NPAAA clade</taxon>
        <taxon>Hologalegina</taxon>
        <taxon>IRL clade</taxon>
        <taxon>Fabeae</taxon>
        <taxon>Vicia</taxon>
    </lineage>
</organism>
<dbReference type="Gene3D" id="1.25.70.10">
    <property type="entry name" value="Transcription termination factor 3, mitochondrial"/>
    <property type="match status" value="1"/>
</dbReference>
<dbReference type="AlphaFoldDB" id="A0AAV0YVX9"/>
<dbReference type="PANTHER" id="PTHR13068:SF172">
    <property type="entry name" value="TRANSCRIPTION TERMINATION FACTOR FAMILY PROTEIN"/>
    <property type="match status" value="1"/>
</dbReference>
<proteinExistence type="inferred from homology"/>